<keyword evidence="3" id="KW-1185">Reference proteome</keyword>
<dbReference type="AlphaFoldDB" id="A0A6A6TSI5"/>
<evidence type="ECO:0000313" key="3">
    <source>
        <dbReference type="Proteomes" id="UP000799324"/>
    </source>
</evidence>
<feature type="transmembrane region" description="Helical" evidence="1">
    <location>
        <begin position="249"/>
        <end position="270"/>
    </location>
</feature>
<sequence length="527" mass="59464">MACTLSTVTNRTDGFDFAELFVVYAHLNQTCSPDSDIFFPGTKLLTEAVCREITGNSISIWSGWTPYPISDIWTRIVTWKLPLFQLTSQFPRPPLGFNIEAATLAHLLGDPIDSMTSMLLTFAICHARANLAKEVTLKSGIERSHPEYERTWKALAIMLISYDECGRPEKVEGFCRNYCNLTSSQYLGADVRNLHEETAYALAADRSTKSLPVVFAELIFIGGWIIALVKAMSSEPNATNWVNVEAHSVAFSSMYLWVTSAVVFGCIIGTSQTEGSIPRLLQGFEYHMADISGYQARRPSAQEREETGWSRVGIDRALHGGLPLWRPTKWRSVPTHFEIGTSTLVCYSVIAIISVGMSFLTAAILSYMVAPRGPSCRHVPESLMFVFWLLSFVVECVLERWLKSQSWIFWSVFSKDVFFALSNIAIVLITQWGIMNRCSCWSMWGMTGLNLPQLPDVKPGLMYFIRHEAPWIVFTAIIFQLAFCAVVAWHYWDAVRVFIQRDDGASNASWRKKKRMTKVISHEEGDD</sequence>
<feature type="transmembrane region" description="Helical" evidence="1">
    <location>
        <begin position="382"/>
        <end position="401"/>
    </location>
</feature>
<proteinExistence type="predicted"/>
<keyword evidence="1" id="KW-0472">Membrane</keyword>
<keyword evidence="1" id="KW-0812">Transmembrane</keyword>
<keyword evidence="1" id="KW-1133">Transmembrane helix</keyword>
<dbReference type="OrthoDB" id="3010248at2759"/>
<evidence type="ECO:0000313" key="2">
    <source>
        <dbReference type="EMBL" id="KAF2662271.1"/>
    </source>
</evidence>
<reference evidence="2" key="1">
    <citation type="journal article" date="2020" name="Stud. Mycol.">
        <title>101 Dothideomycetes genomes: a test case for predicting lifestyles and emergence of pathogens.</title>
        <authorList>
            <person name="Haridas S."/>
            <person name="Albert R."/>
            <person name="Binder M."/>
            <person name="Bloem J."/>
            <person name="Labutti K."/>
            <person name="Salamov A."/>
            <person name="Andreopoulos B."/>
            <person name="Baker S."/>
            <person name="Barry K."/>
            <person name="Bills G."/>
            <person name="Bluhm B."/>
            <person name="Cannon C."/>
            <person name="Castanera R."/>
            <person name="Culley D."/>
            <person name="Daum C."/>
            <person name="Ezra D."/>
            <person name="Gonzalez J."/>
            <person name="Henrissat B."/>
            <person name="Kuo A."/>
            <person name="Liang C."/>
            <person name="Lipzen A."/>
            <person name="Lutzoni F."/>
            <person name="Magnuson J."/>
            <person name="Mondo S."/>
            <person name="Nolan M."/>
            <person name="Ohm R."/>
            <person name="Pangilinan J."/>
            <person name="Park H.-J."/>
            <person name="Ramirez L."/>
            <person name="Alfaro M."/>
            <person name="Sun H."/>
            <person name="Tritt A."/>
            <person name="Yoshinaga Y."/>
            <person name="Zwiers L.-H."/>
            <person name="Turgeon B."/>
            <person name="Goodwin S."/>
            <person name="Spatafora J."/>
            <person name="Crous P."/>
            <person name="Grigoriev I."/>
        </authorList>
    </citation>
    <scope>NUCLEOTIDE SEQUENCE</scope>
    <source>
        <strain evidence="2">CBS 122681</strain>
    </source>
</reference>
<protein>
    <submittedName>
        <fullName evidence="2">Uncharacterized protein</fullName>
    </submittedName>
</protein>
<feature type="transmembrane region" description="Helical" evidence="1">
    <location>
        <begin position="211"/>
        <end position="229"/>
    </location>
</feature>
<feature type="transmembrane region" description="Helical" evidence="1">
    <location>
        <begin position="413"/>
        <end position="434"/>
    </location>
</feature>
<gene>
    <name evidence="2" type="ORF">K491DRAFT_710215</name>
</gene>
<feature type="transmembrane region" description="Helical" evidence="1">
    <location>
        <begin position="471"/>
        <end position="492"/>
    </location>
</feature>
<dbReference type="Proteomes" id="UP000799324">
    <property type="component" value="Unassembled WGS sequence"/>
</dbReference>
<feature type="transmembrane region" description="Helical" evidence="1">
    <location>
        <begin position="344"/>
        <end position="370"/>
    </location>
</feature>
<organism evidence="2 3">
    <name type="scientific">Lophiostoma macrostomum CBS 122681</name>
    <dbReference type="NCBI Taxonomy" id="1314788"/>
    <lineage>
        <taxon>Eukaryota</taxon>
        <taxon>Fungi</taxon>
        <taxon>Dikarya</taxon>
        <taxon>Ascomycota</taxon>
        <taxon>Pezizomycotina</taxon>
        <taxon>Dothideomycetes</taxon>
        <taxon>Pleosporomycetidae</taxon>
        <taxon>Pleosporales</taxon>
        <taxon>Lophiostomataceae</taxon>
        <taxon>Lophiostoma</taxon>
    </lineage>
</organism>
<accession>A0A6A6TSI5</accession>
<name>A0A6A6TSI5_9PLEO</name>
<evidence type="ECO:0000256" key="1">
    <source>
        <dbReference type="SAM" id="Phobius"/>
    </source>
</evidence>
<dbReference type="EMBL" id="MU004290">
    <property type="protein sequence ID" value="KAF2662271.1"/>
    <property type="molecule type" value="Genomic_DNA"/>
</dbReference>